<dbReference type="AlphaFoldDB" id="A0AA48HKH1"/>
<organism evidence="3 4">
    <name type="scientific">Planctobacterium marinum</name>
    <dbReference type="NCBI Taxonomy" id="1631968"/>
    <lineage>
        <taxon>Bacteria</taxon>
        <taxon>Pseudomonadati</taxon>
        <taxon>Pseudomonadota</taxon>
        <taxon>Gammaproteobacteria</taxon>
        <taxon>Alteromonadales</taxon>
        <taxon>Alteromonadaceae</taxon>
        <taxon>Planctobacterium</taxon>
    </lineage>
</organism>
<keyword evidence="4" id="KW-1185">Reference proteome</keyword>
<reference evidence="3" key="1">
    <citation type="submission" date="2023-01" db="EMBL/GenBank/DDBJ databases">
        <title>Complete genome sequence of Planctobacterium marinum strain Dej080120_11.</title>
        <authorList>
            <person name="Ueki S."/>
            <person name="Maruyama F."/>
        </authorList>
    </citation>
    <scope>NUCLEOTIDE SEQUENCE</scope>
    <source>
        <strain evidence="3">Dej080120_11</strain>
    </source>
</reference>
<keyword evidence="2" id="KW-0732">Signal</keyword>
<dbReference type="EMBL" id="AP027272">
    <property type="protein sequence ID" value="BDX06416.1"/>
    <property type="molecule type" value="Genomic_DNA"/>
</dbReference>
<feature type="signal peptide" evidence="2">
    <location>
        <begin position="1"/>
        <end position="23"/>
    </location>
</feature>
<name>A0AA48HKH1_9ALTE</name>
<evidence type="ECO:0008006" key="5">
    <source>
        <dbReference type="Google" id="ProtNLM"/>
    </source>
</evidence>
<evidence type="ECO:0000313" key="4">
    <source>
        <dbReference type="Proteomes" id="UP001333710"/>
    </source>
</evidence>
<dbReference type="RefSeq" id="WP_338292434.1">
    <property type="nucleotide sequence ID" value="NZ_AP027272.1"/>
</dbReference>
<dbReference type="InterPro" id="IPR022562">
    <property type="entry name" value="DUF3466"/>
</dbReference>
<evidence type="ECO:0000256" key="2">
    <source>
        <dbReference type="SAM" id="SignalP"/>
    </source>
</evidence>
<feature type="chain" id="PRO_5041300119" description="DUF3466 family protein" evidence="2">
    <location>
        <begin position="24"/>
        <end position="561"/>
    </location>
</feature>
<evidence type="ECO:0000313" key="3">
    <source>
        <dbReference type="EMBL" id="BDX06416.1"/>
    </source>
</evidence>
<feature type="region of interest" description="Disordered" evidence="1">
    <location>
        <begin position="521"/>
        <end position="541"/>
    </location>
</feature>
<sequence length="561" mass="61802">MKYFKLAKVALVSLAVFSQSSQGALYQISEVNTQAVSKNAFPADMNESGDVVVAVTFDSIFPLPEYNIPIDLSLIDFENEDLQDALTDIEAAQNGNFNLEDYATILNLIRSGQGSLTTQRLVPWLSYVVENGVVEYIPAFDEIDADYSGYTKSLETRVSAINDNGVVVGISQARPTKLDYINESGDEFTFLVREFGARGFVDLNGINVGLVSDSELAGGYTEAHDVNNSLQVVGIEVFEPNDTISDAAENCEDDELRGDQPLEVCLQILHSSLYGSHNRRAVIWELDTDGNVVEKKTFGLPFEREEDDERLFVSEALAINENGLAVGLATNFYEDNTDFESTYAAIFSGEEVVSFTDRNEYFSSIATDINDNNLVTGYALKDVNGIRRTKFFVYDVNSTEITFPDDFFPGSSSVSRGINNLGQVVGEGEVETTLSSDRRREAFIYDSNDDTFQNLNDLTSCDTPYTLVQAHSINDSGQIVALARVRRANTDIQGNISLNDDGTESESDQFVSVVLNPIAGGEIDDCSDTDSQTDTQERQGGSSGWGLLMLLLLPLTRRFRR</sequence>
<dbReference type="Pfam" id="PF11949">
    <property type="entry name" value="DUF3466"/>
    <property type="match status" value="1"/>
</dbReference>
<accession>A0AA48HKH1</accession>
<proteinExistence type="predicted"/>
<gene>
    <name evidence="3" type="ORF">MACH26_19370</name>
</gene>
<dbReference type="KEGG" id="pmaw:MACH26_19370"/>
<dbReference type="Proteomes" id="UP001333710">
    <property type="component" value="Chromosome"/>
</dbReference>
<evidence type="ECO:0000256" key="1">
    <source>
        <dbReference type="SAM" id="MobiDB-lite"/>
    </source>
</evidence>
<protein>
    <recommendedName>
        <fullName evidence="5">DUF3466 family protein</fullName>
    </recommendedName>
</protein>